<protein>
    <recommendedName>
        <fullName evidence="3">MORN repeat variant</fullName>
    </recommendedName>
</protein>
<sequence length="196" mass="22727">MTRLTLVMLCGVINFLYQSCTPKAFKVSDYGRQLTQDERAKLKAGEVINKTHTSYRSFKSKQVFYRGPLRVSMNAKGELIFEPYSRWSIFYKNGKLSEEWFYEGPRTHVRWFSQDGTLHADIYKRDTVINAIAMEDIKTVYYKGGTLDTMSFSRVISVKNKYKPVFHESILFNENGQRQGLLRACLGIKETDSSRA</sequence>
<dbReference type="Proteomes" id="UP001500454">
    <property type="component" value="Unassembled WGS sequence"/>
</dbReference>
<keyword evidence="2" id="KW-1185">Reference proteome</keyword>
<dbReference type="RefSeq" id="WP_345223378.1">
    <property type="nucleotide sequence ID" value="NZ_BAABHA010000004.1"/>
</dbReference>
<evidence type="ECO:0000313" key="1">
    <source>
        <dbReference type="EMBL" id="GAA4379961.1"/>
    </source>
</evidence>
<comment type="caution">
    <text evidence="1">The sequence shown here is derived from an EMBL/GenBank/DDBJ whole genome shotgun (WGS) entry which is preliminary data.</text>
</comment>
<accession>A0ABP8IY67</accession>
<evidence type="ECO:0000313" key="2">
    <source>
        <dbReference type="Proteomes" id="UP001500454"/>
    </source>
</evidence>
<gene>
    <name evidence="1" type="ORF">GCM10023186_17820</name>
</gene>
<evidence type="ECO:0008006" key="3">
    <source>
        <dbReference type="Google" id="ProtNLM"/>
    </source>
</evidence>
<name>A0ABP8IY67_9BACT</name>
<organism evidence="1 2">
    <name type="scientific">Hymenobacter koreensis</name>
    <dbReference type="NCBI Taxonomy" id="1084523"/>
    <lineage>
        <taxon>Bacteria</taxon>
        <taxon>Pseudomonadati</taxon>
        <taxon>Bacteroidota</taxon>
        <taxon>Cytophagia</taxon>
        <taxon>Cytophagales</taxon>
        <taxon>Hymenobacteraceae</taxon>
        <taxon>Hymenobacter</taxon>
    </lineage>
</organism>
<dbReference type="EMBL" id="BAABHA010000004">
    <property type="protein sequence ID" value="GAA4379961.1"/>
    <property type="molecule type" value="Genomic_DNA"/>
</dbReference>
<reference evidence="2" key="1">
    <citation type="journal article" date="2019" name="Int. J. Syst. Evol. Microbiol.">
        <title>The Global Catalogue of Microorganisms (GCM) 10K type strain sequencing project: providing services to taxonomists for standard genome sequencing and annotation.</title>
        <authorList>
            <consortium name="The Broad Institute Genomics Platform"/>
            <consortium name="The Broad Institute Genome Sequencing Center for Infectious Disease"/>
            <person name="Wu L."/>
            <person name="Ma J."/>
        </authorList>
    </citation>
    <scope>NUCLEOTIDE SEQUENCE [LARGE SCALE GENOMIC DNA]</scope>
    <source>
        <strain evidence="2">JCM 17924</strain>
    </source>
</reference>
<proteinExistence type="predicted"/>